<dbReference type="PANTHER" id="PTHR11079">
    <property type="entry name" value="CYTOSINE DEAMINASE FAMILY MEMBER"/>
    <property type="match status" value="1"/>
</dbReference>
<evidence type="ECO:0000256" key="3">
    <source>
        <dbReference type="ARBA" id="ARBA00022723"/>
    </source>
</evidence>
<dbReference type="Gene3D" id="3.40.140.10">
    <property type="entry name" value="Cytidine Deaminase, domain 2"/>
    <property type="match status" value="1"/>
</dbReference>
<dbReference type="Pfam" id="PF00383">
    <property type="entry name" value="dCMP_cyt_deam_1"/>
    <property type="match status" value="1"/>
</dbReference>
<dbReference type="HAMAP" id="MF_00972">
    <property type="entry name" value="tRNA_aden_deaminase"/>
    <property type="match status" value="1"/>
</dbReference>
<proteinExistence type="inferred from homology"/>
<dbReference type="GO" id="GO:0008270">
    <property type="term" value="F:zinc ion binding"/>
    <property type="evidence" value="ECO:0007669"/>
    <property type="project" value="UniProtKB-UniRule"/>
</dbReference>
<protein>
    <recommendedName>
        <fullName evidence="7">tRNA-specific adenosine deaminase</fullName>
        <ecNumber evidence="7">3.5.4.33</ecNumber>
    </recommendedName>
</protein>
<keyword evidence="3 7" id="KW-0479">Metal-binding</keyword>
<dbReference type="PROSITE" id="PS51747">
    <property type="entry name" value="CYT_DCMP_DEAMINASES_2"/>
    <property type="match status" value="1"/>
</dbReference>
<dbReference type="PANTHER" id="PTHR11079:SF202">
    <property type="entry name" value="TRNA-SPECIFIC ADENOSINE DEAMINASE"/>
    <property type="match status" value="1"/>
</dbReference>
<comment type="catalytic activity">
    <reaction evidence="6 7">
        <text>adenosine(34) in tRNA + H2O + H(+) = inosine(34) in tRNA + NH4(+)</text>
        <dbReference type="Rhea" id="RHEA:43168"/>
        <dbReference type="Rhea" id="RHEA-COMP:10373"/>
        <dbReference type="Rhea" id="RHEA-COMP:10374"/>
        <dbReference type="ChEBI" id="CHEBI:15377"/>
        <dbReference type="ChEBI" id="CHEBI:15378"/>
        <dbReference type="ChEBI" id="CHEBI:28938"/>
        <dbReference type="ChEBI" id="CHEBI:74411"/>
        <dbReference type="ChEBI" id="CHEBI:82852"/>
        <dbReference type="EC" id="3.5.4.33"/>
    </reaction>
</comment>
<reference evidence="9 10" key="1">
    <citation type="submission" date="2021-05" db="EMBL/GenBank/DDBJ databases">
        <title>The draft genome of Geobacter pelophilus DSM 12255.</title>
        <authorList>
            <person name="Xu Z."/>
            <person name="Masuda Y."/>
            <person name="Itoh H."/>
            <person name="Senoo K."/>
        </authorList>
    </citation>
    <scope>NUCLEOTIDE SEQUENCE [LARGE SCALE GENOMIC DNA]</scope>
    <source>
        <strain evidence="9 10">DSM 12255</strain>
    </source>
</reference>
<dbReference type="FunFam" id="3.40.140.10:FF:000005">
    <property type="entry name" value="tRNA-specific adenosine deaminase"/>
    <property type="match status" value="1"/>
</dbReference>
<comment type="caution">
    <text evidence="9">The sequence shown here is derived from an EMBL/GenBank/DDBJ whole genome shotgun (WGS) entry which is preliminary data.</text>
</comment>
<evidence type="ECO:0000256" key="7">
    <source>
        <dbReference type="HAMAP-Rule" id="MF_00972"/>
    </source>
</evidence>
<name>A0AAW4KZW1_9BACT</name>
<feature type="active site" description="Proton donor" evidence="7">
    <location>
        <position position="55"/>
    </location>
</feature>
<dbReference type="AlphaFoldDB" id="A0AAW4KZW1"/>
<comment type="subunit">
    <text evidence="1 7">Homodimer.</text>
</comment>
<dbReference type="RefSeq" id="WP_214170976.1">
    <property type="nucleotide sequence ID" value="NZ_JAHCVJ010000002.1"/>
</dbReference>
<gene>
    <name evidence="7 9" type="primary">tadA</name>
    <name evidence="9" type="ORF">KI809_07865</name>
</gene>
<keyword evidence="2 7" id="KW-0819">tRNA processing</keyword>
<evidence type="ECO:0000259" key="8">
    <source>
        <dbReference type="PROSITE" id="PS51747"/>
    </source>
</evidence>
<dbReference type="InterPro" id="IPR028883">
    <property type="entry name" value="tRNA_aden_deaminase"/>
</dbReference>
<feature type="domain" description="CMP/dCMP-type deaminase" evidence="8">
    <location>
        <begin position="2"/>
        <end position="129"/>
    </location>
</feature>
<evidence type="ECO:0000256" key="4">
    <source>
        <dbReference type="ARBA" id="ARBA00022801"/>
    </source>
</evidence>
<dbReference type="GO" id="GO:0002100">
    <property type="term" value="P:tRNA wobble adenosine to inosine editing"/>
    <property type="evidence" value="ECO:0007669"/>
    <property type="project" value="UniProtKB-UniRule"/>
</dbReference>
<evidence type="ECO:0000256" key="2">
    <source>
        <dbReference type="ARBA" id="ARBA00022694"/>
    </source>
</evidence>
<feature type="binding site" evidence="7">
    <location>
        <position position="83"/>
    </location>
    <ligand>
        <name>Zn(2+)</name>
        <dbReference type="ChEBI" id="CHEBI:29105"/>
        <note>catalytic</note>
    </ligand>
</feature>
<comment type="similarity">
    <text evidence="7">Belongs to the cytidine and deoxycytidylate deaminase family.</text>
</comment>
<dbReference type="InterPro" id="IPR002125">
    <property type="entry name" value="CMP_dCMP_dom"/>
</dbReference>
<evidence type="ECO:0000256" key="1">
    <source>
        <dbReference type="ARBA" id="ARBA00011738"/>
    </source>
</evidence>
<evidence type="ECO:0000313" key="10">
    <source>
        <dbReference type="Proteomes" id="UP000811899"/>
    </source>
</evidence>
<dbReference type="EMBL" id="JAHCVJ010000002">
    <property type="protein sequence ID" value="MBT0664216.1"/>
    <property type="molecule type" value="Genomic_DNA"/>
</dbReference>
<comment type="cofactor">
    <cofactor evidence="7">
        <name>Zn(2+)</name>
        <dbReference type="ChEBI" id="CHEBI:29105"/>
    </cofactor>
    <text evidence="7">Binds 1 zinc ion per subunit.</text>
</comment>
<dbReference type="NCBIfam" id="NF008113">
    <property type="entry name" value="PRK10860.1"/>
    <property type="match status" value="1"/>
</dbReference>
<organism evidence="9 10">
    <name type="scientific">Geoanaerobacter pelophilus</name>
    <dbReference type="NCBI Taxonomy" id="60036"/>
    <lineage>
        <taxon>Bacteria</taxon>
        <taxon>Pseudomonadati</taxon>
        <taxon>Thermodesulfobacteriota</taxon>
        <taxon>Desulfuromonadia</taxon>
        <taxon>Geobacterales</taxon>
        <taxon>Geobacteraceae</taxon>
        <taxon>Geoanaerobacter</taxon>
    </lineage>
</organism>
<feature type="binding site" evidence="7">
    <location>
        <position position="53"/>
    </location>
    <ligand>
        <name>Zn(2+)</name>
        <dbReference type="ChEBI" id="CHEBI:29105"/>
        <note>catalytic</note>
    </ligand>
</feature>
<keyword evidence="5 7" id="KW-0862">Zinc</keyword>
<dbReference type="EC" id="3.5.4.33" evidence="7"/>
<dbReference type="GO" id="GO:0052717">
    <property type="term" value="F:tRNA-specific adenosine-34 deaminase activity"/>
    <property type="evidence" value="ECO:0007669"/>
    <property type="project" value="UniProtKB-UniRule"/>
</dbReference>
<evidence type="ECO:0000313" key="9">
    <source>
        <dbReference type="EMBL" id="MBT0664216.1"/>
    </source>
</evidence>
<dbReference type="InterPro" id="IPR016193">
    <property type="entry name" value="Cytidine_deaminase-like"/>
</dbReference>
<dbReference type="Proteomes" id="UP000811899">
    <property type="component" value="Unassembled WGS sequence"/>
</dbReference>
<evidence type="ECO:0000256" key="6">
    <source>
        <dbReference type="ARBA" id="ARBA00048045"/>
    </source>
</evidence>
<sequence length="158" mass="17405">MKDDHYWMGEAIKAAKKAGARGEVPIGAVIVRDGRILGSGYNLRESKQDPAAHAELVAIRRAAQRAGNWRLTGATLYVTLEPCLMCMGASILARIDRLVFGCFDPKGGAAGSLYDLSNDNRLNHRFAVESGVRGQECSELLSDFFRELRRHKKRGLSD</sequence>
<keyword evidence="4 7" id="KW-0378">Hydrolase</keyword>
<dbReference type="SUPFAM" id="SSF53927">
    <property type="entry name" value="Cytidine deaminase-like"/>
    <property type="match status" value="1"/>
</dbReference>
<comment type="function">
    <text evidence="7">Catalyzes the deamination of adenosine to inosine at the wobble position 34 of tRNA(Arg2).</text>
</comment>
<accession>A0AAW4KZW1</accession>
<dbReference type="CDD" id="cd01285">
    <property type="entry name" value="nucleoside_deaminase"/>
    <property type="match status" value="1"/>
</dbReference>
<keyword evidence="10" id="KW-1185">Reference proteome</keyword>
<feature type="binding site" evidence="7">
    <location>
        <position position="86"/>
    </location>
    <ligand>
        <name>Zn(2+)</name>
        <dbReference type="ChEBI" id="CHEBI:29105"/>
        <note>catalytic</note>
    </ligand>
</feature>
<evidence type="ECO:0000256" key="5">
    <source>
        <dbReference type="ARBA" id="ARBA00022833"/>
    </source>
</evidence>